<accession>R7UCQ1</accession>
<dbReference type="EC" id="2.7.1.35" evidence="5"/>
<evidence type="ECO:0000256" key="11">
    <source>
        <dbReference type="ARBA" id="ARBA00032808"/>
    </source>
</evidence>
<dbReference type="EnsemblMetazoa" id="CapteT170287">
    <property type="protein sequence ID" value="CapteP170287"/>
    <property type="gene ID" value="CapteG170287"/>
</dbReference>
<evidence type="ECO:0000256" key="9">
    <source>
        <dbReference type="ARBA" id="ARBA00022777"/>
    </source>
</evidence>
<dbReference type="InterPro" id="IPR013749">
    <property type="entry name" value="PM/HMP-P_kinase-1"/>
</dbReference>
<evidence type="ECO:0000256" key="5">
    <source>
        <dbReference type="ARBA" id="ARBA00012104"/>
    </source>
</evidence>
<reference evidence="17" key="3">
    <citation type="submission" date="2015-06" db="UniProtKB">
        <authorList>
            <consortium name="EnsemblMetazoa"/>
        </authorList>
    </citation>
    <scope>IDENTIFICATION</scope>
</reference>
<organism evidence="16">
    <name type="scientific">Capitella teleta</name>
    <name type="common">Polychaete worm</name>
    <dbReference type="NCBI Taxonomy" id="283909"/>
    <lineage>
        <taxon>Eukaryota</taxon>
        <taxon>Metazoa</taxon>
        <taxon>Spiralia</taxon>
        <taxon>Lophotrochozoa</taxon>
        <taxon>Annelida</taxon>
        <taxon>Polychaeta</taxon>
        <taxon>Sedentaria</taxon>
        <taxon>Scolecida</taxon>
        <taxon>Capitellidae</taxon>
        <taxon>Capitella</taxon>
    </lineage>
</organism>
<dbReference type="GO" id="GO:0009443">
    <property type="term" value="P:pyridoxal 5'-phosphate salvage"/>
    <property type="evidence" value="ECO:0007669"/>
    <property type="project" value="InterPro"/>
</dbReference>
<keyword evidence="18" id="KW-1185">Reference proteome</keyword>
<evidence type="ECO:0000313" key="17">
    <source>
        <dbReference type="EnsemblMetazoa" id="CapteP170287"/>
    </source>
</evidence>
<dbReference type="OrthoDB" id="2104723at2759"/>
<dbReference type="InterPro" id="IPR004625">
    <property type="entry name" value="PyrdxlKinase"/>
</dbReference>
<dbReference type="GO" id="GO:0005829">
    <property type="term" value="C:cytosol"/>
    <property type="evidence" value="ECO:0007669"/>
    <property type="project" value="TreeGrafter"/>
</dbReference>
<evidence type="ECO:0000256" key="7">
    <source>
        <dbReference type="ARBA" id="ARBA00022679"/>
    </source>
</evidence>
<evidence type="ECO:0000256" key="1">
    <source>
        <dbReference type="ARBA" id="ARBA00004750"/>
    </source>
</evidence>
<dbReference type="UniPathway" id="UPA01068">
    <property type="reaction ID" value="UER00298"/>
</dbReference>
<proteinExistence type="inferred from homology"/>
<dbReference type="Gene3D" id="3.40.1190.20">
    <property type="match status" value="1"/>
</dbReference>
<dbReference type="STRING" id="283909.R7UCQ1"/>
<evidence type="ECO:0000256" key="6">
    <source>
        <dbReference type="ARBA" id="ARBA00018134"/>
    </source>
</evidence>
<dbReference type="Proteomes" id="UP000014760">
    <property type="component" value="Unassembled WGS sequence"/>
</dbReference>
<dbReference type="GO" id="GO:0008478">
    <property type="term" value="F:pyridoxal kinase activity"/>
    <property type="evidence" value="ECO:0007669"/>
    <property type="project" value="UniProtKB-EC"/>
</dbReference>
<dbReference type="PANTHER" id="PTHR10534">
    <property type="entry name" value="PYRIDOXAL KINASE"/>
    <property type="match status" value="1"/>
</dbReference>
<comment type="pathway">
    <text evidence="2">Cofactor metabolism; pyridoxal 5'-phosphate salvage; pyridoxine 5'-phosphate from pyridoxine: step 1/1.</text>
</comment>
<comment type="pathway">
    <text evidence="1">Cofactor metabolism; pyridoxal 5'-phosphate salvage; pyridoxamine 5'-phosphate from pyridoxamine: step 1/1.</text>
</comment>
<evidence type="ECO:0000256" key="14">
    <source>
        <dbReference type="ARBA" id="ARBA00048524"/>
    </source>
</evidence>
<protein>
    <recommendedName>
        <fullName evidence="6">Pyridoxal kinase</fullName>
        <ecNumber evidence="5">2.7.1.35</ecNumber>
    </recommendedName>
    <alternativeName>
        <fullName evidence="11">Pyridoxine kinase</fullName>
    </alternativeName>
</protein>
<evidence type="ECO:0000256" key="13">
    <source>
        <dbReference type="ARBA" id="ARBA00047377"/>
    </source>
</evidence>
<reference evidence="18" key="1">
    <citation type="submission" date="2012-12" db="EMBL/GenBank/DDBJ databases">
        <authorList>
            <person name="Hellsten U."/>
            <person name="Grimwood J."/>
            <person name="Chapman J.A."/>
            <person name="Shapiro H."/>
            <person name="Aerts A."/>
            <person name="Otillar R.P."/>
            <person name="Terry A.Y."/>
            <person name="Boore J.L."/>
            <person name="Simakov O."/>
            <person name="Marletaz F."/>
            <person name="Cho S.-J."/>
            <person name="Edsinger-Gonzales E."/>
            <person name="Havlak P."/>
            <person name="Kuo D.-H."/>
            <person name="Larsson T."/>
            <person name="Lv J."/>
            <person name="Arendt D."/>
            <person name="Savage R."/>
            <person name="Osoegawa K."/>
            <person name="de Jong P."/>
            <person name="Lindberg D.R."/>
            <person name="Seaver E.C."/>
            <person name="Weisblat D.A."/>
            <person name="Putnam N.H."/>
            <person name="Grigoriev I.V."/>
            <person name="Rokhsar D.S."/>
        </authorList>
    </citation>
    <scope>NUCLEOTIDE SEQUENCE</scope>
    <source>
        <strain evidence="18">I ESC-2004</strain>
    </source>
</reference>
<keyword evidence="8" id="KW-0547">Nucleotide-binding</keyword>
<evidence type="ECO:0000256" key="3">
    <source>
        <dbReference type="ARBA" id="ARBA00005210"/>
    </source>
</evidence>
<evidence type="ECO:0000313" key="18">
    <source>
        <dbReference type="Proteomes" id="UP000014760"/>
    </source>
</evidence>
<evidence type="ECO:0000313" key="16">
    <source>
        <dbReference type="EMBL" id="ELU03774.1"/>
    </source>
</evidence>
<dbReference type="EMBL" id="AMQN01008355">
    <property type="status" value="NOT_ANNOTATED_CDS"/>
    <property type="molecule type" value="Genomic_DNA"/>
</dbReference>
<comment type="catalytic activity">
    <reaction evidence="13">
        <text>pyridoxal + ATP = pyridoxal 5'-phosphate + ADP + H(+)</text>
        <dbReference type="Rhea" id="RHEA:10224"/>
        <dbReference type="ChEBI" id="CHEBI:15378"/>
        <dbReference type="ChEBI" id="CHEBI:17310"/>
        <dbReference type="ChEBI" id="CHEBI:30616"/>
        <dbReference type="ChEBI" id="CHEBI:456216"/>
        <dbReference type="ChEBI" id="CHEBI:597326"/>
        <dbReference type="EC" id="2.7.1.35"/>
    </reaction>
    <physiologicalReaction direction="left-to-right" evidence="13">
        <dbReference type="Rhea" id="RHEA:10225"/>
    </physiologicalReaction>
</comment>
<dbReference type="Pfam" id="PF08543">
    <property type="entry name" value="Phos_pyr_kin"/>
    <property type="match status" value="1"/>
</dbReference>
<feature type="domain" description="Pyridoxamine kinase/Phosphomethylpyrimidine kinase" evidence="15">
    <location>
        <begin position="88"/>
        <end position="249"/>
    </location>
</feature>
<evidence type="ECO:0000256" key="10">
    <source>
        <dbReference type="ARBA" id="ARBA00022840"/>
    </source>
</evidence>
<keyword evidence="10" id="KW-0067">ATP-binding</keyword>
<comment type="similarity">
    <text evidence="4">Belongs to the pyridoxine kinase family.</text>
</comment>
<dbReference type="AlphaFoldDB" id="R7UCQ1"/>
<evidence type="ECO:0000259" key="15">
    <source>
        <dbReference type="Pfam" id="PF08543"/>
    </source>
</evidence>
<keyword evidence="7" id="KW-0808">Transferase</keyword>
<dbReference type="HOGENOM" id="CLU_046496_1_1_1"/>
<keyword evidence="9" id="KW-0418">Kinase</keyword>
<evidence type="ECO:0000256" key="12">
    <source>
        <dbReference type="ARBA" id="ARBA00047310"/>
    </source>
</evidence>
<dbReference type="NCBIfam" id="TIGR00687">
    <property type="entry name" value="pyridox_kin"/>
    <property type="match status" value="1"/>
</dbReference>
<gene>
    <name evidence="16" type="ORF">CAPTEDRAFT_170287</name>
</gene>
<comment type="catalytic activity">
    <reaction evidence="14">
        <text>pyridoxine + ATP = pyridoxine 5'-phosphate + ADP + H(+)</text>
        <dbReference type="Rhea" id="RHEA:25108"/>
        <dbReference type="ChEBI" id="CHEBI:15378"/>
        <dbReference type="ChEBI" id="CHEBI:16709"/>
        <dbReference type="ChEBI" id="CHEBI:30616"/>
        <dbReference type="ChEBI" id="CHEBI:58589"/>
        <dbReference type="ChEBI" id="CHEBI:456216"/>
        <dbReference type="EC" id="2.7.1.35"/>
    </reaction>
    <physiologicalReaction direction="left-to-right" evidence="14">
        <dbReference type="Rhea" id="RHEA:25109"/>
    </physiologicalReaction>
</comment>
<dbReference type="FunCoup" id="R7UCQ1">
    <property type="interactions" value="1068"/>
</dbReference>
<comment type="catalytic activity">
    <reaction evidence="12">
        <text>pyridoxamine + ATP = pyridoxamine 5'-phosphate + ADP + H(+)</text>
        <dbReference type="Rhea" id="RHEA:25104"/>
        <dbReference type="ChEBI" id="CHEBI:15378"/>
        <dbReference type="ChEBI" id="CHEBI:30616"/>
        <dbReference type="ChEBI" id="CHEBI:57761"/>
        <dbReference type="ChEBI" id="CHEBI:58451"/>
        <dbReference type="ChEBI" id="CHEBI:456216"/>
        <dbReference type="EC" id="2.7.1.35"/>
    </reaction>
    <physiologicalReaction direction="left-to-right" evidence="12">
        <dbReference type="Rhea" id="RHEA:25105"/>
    </physiologicalReaction>
</comment>
<evidence type="ECO:0000256" key="4">
    <source>
        <dbReference type="ARBA" id="ARBA00008805"/>
    </source>
</evidence>
<dbReference type="InterPro" id="IPR029056">
    <property type="entry name" value="Ribokinase-like"/>
</dbReference>
<evidence type="ECO:0000256" key="2">
    <source>
        <dbReference type="ARBA" id="ARBA00004835"/>
    </source>
</evidence>
<evidence type="ECO:0000256" key="8">
    <source>
        <dbReference type="ARBA" id="ARBA00022741"/>
    </source>
</evidence>
<dbReference type="CDD" id="cd01173">
    <property type="entry name" value="pyridoxal_pyridoxamine_kinase"/>
    <property type="match status" value="1"/>
</dbReference>
<dbReference type="EMBL" id="KB302909">
    <property type="protein sequence ID" value="ELU03774.1"/>
    <property type="molecule type" value="Genomic_DNA"/>
</dbReference>
<dbReference type="PANTHER" id="PTHR10534:SF2">
    <property type="entry name" value="PYRIDOXAL KINASE"/>
    <property type="match status" value="1"/>
</dbReference>
<sequence length="288" mass="32099">MLSLSVLISHNHVHLQVLGLEIDAINSVQFSNHTEYGKWKGQILSPEELGDLYEGLKMNQIHNYTHLLTGYIGSKSFLLKVKDIIEEQRLNDPKLTYVCDPVMGDCGKMYLPQELLEVYKNDIIPLADIVTPNQFEAELLTDMKITDIESAKQAMMKLHSMGPKTVIISSLEFGSELDLFGCGSTITNGSPTMMQVHIPRLDAQFTGSGDLFTALLLAWLHKHSDDFQLACGKAVSTMQHVLRRTLAHSKQAVLHPDTPSAGRMELRLIQSASDIKDPQLCVDVQTLD</sequence>
<comment type="pathway">
    <text evidence="3">Cofactor metabolism; pyridoxal 5'-phosphate salvage; pyridoxal 5'-phosphate from pyridoxal: step 1/1.</text>
</comment>
<dbReference type="GO" id="GO:0005524">
    <property type="term" value="F:ATP binding"/>
    <property type="evidence" value="ECO:0007669"/>
    <property type="project" value="UniProtKB-KW"/>
</dbReference>
<name>R7UCQ1_CAPTE</name>
<dbReference type="OMA" id="AWTHQHP"/>
<reference evidence="16 18" key="2">
    <citation type="journal article" date="2013" name="Nature">
        <title>Insights into bilaterian evolution from three spiralian genomes.</title>
        <authorList>
            <person name="Simakov O."/>
            <person name="Marletaz F."/>
            <person name="Cho S.J."/>
            <person name="Edsinger-Gonzales E."/>
            <person name="Havlak P."/>
            <person name="Hellsten U."/>
            <person name="Kuo D.H."/>
            <person name="Larsson T."/>
            <person name="Lv J."/>
            <person name="Arendt D."/>
            <person name="Savage R."/>
            <person name="Osoegawa K."/>
            <person name="de Jong P."/>
            <person name="Grimwood J."/>
            <person name="Chapman J.A."/>
            <person name="Shapiro H."/>
            <person name="Aerts A."/>
            <person name="Otillar R.P."/>
            <person name="Terry A.Y."/>
            <person name="Boore J.L."/>
            <person name="Grigoriev I.V."/>
            <person name="Lindberg D.R."/>
            <person name="Seaver E.C."/>
            <person name="Weisblat D.A."/>
            <person name="Putnam N.H."/>
            <person name="Rokhsar D.S."/>
        </authorList>
    </citation>
    <scope>NUCLEOTIDE SEQUENCE</scope>
    <source>
        <strain evidence="16 18">I ESC-2004</strain>
    </source>
</reference>
<dbReference type="SUPFAM" id="SSF53613">
    <property type="entry name" value="Ribokinase-like"/>
    <property type="match status" value="1"/>
</dbReference>